<keyword evidence="13" id="KW-0278">Fertilization</keyword>
<dbReference type="Pfam" id="PF00088">
    <property type="entry name" value="Trefoil"/>
    <property type="match status" value="1"/>
</dbReference>
<comment type="function">
    <text evidence="15">Component of the zona pellucida, an extracellular matrix surrounding oocytes which mediates sperm binding, induction of the acrosome reaction and prevents post-fertilization polyspermy. The zona pellucida is composed of 3 to 4 glycoproteins, ZP1, ZP2, ZP3, and ZP4. ZP4 may act as a sperm receptor.</text>
</comment>
<evidence type="ECO:0000256" key="4">
    <source>
        <dbReference type="ARBA" id="ARBA00022525"/>
    </source>
</evidence>
<gene>
    <name evidence="23" type="ORF">VZT92_004355</name>
</gene>
<organism evidence="23 24">
    <name type="scientific">Zoarces viviparus</name>
    <name type="common">Viviparous eelpout</name>
    <name type="synonym">Blennius viviparus</name>
    <dbReference type="NCBI Taxonomy" id="48416"/>
    <lineage>
        <taxon>Eukaryota</taxon>
        <taxon>Metazoa</taxon>
        <taxon>Chordata</taxon>
        <taxon>Craniata</taxon>
        <taxon>Vertebrata</taxon>
        <taxon>Euteleostomi</taxon>
        <taxon>Actinopterygii</taxon>
        <taxon>Neopterygii</taxon>
        <taxon>Teleostei</taxon>
        <taxon>Neoteleostei</taxon>
        <taxon>Acanthomorphata</taxon>
        <taxon>Eupercaria</taxon>
        <taxon>Perciformes</taxon>
        <taxon>Cottioidei</taxon>
        <taxon>Zoarcales</taxon>
        <taxon>Zoarcidae</taxon>
        <taxon>Zoarcinae</taxon>
        <taxon>Zoarces</taxon>
    </lineage>
</organism>
<accession>A0AAW1FWA3</accession>
<dbReference type="SUPFAM" id="SSF57492">
    <property type="entry name" value="Trefoil"/>
    <property type="match status" value="1"/>
</dbReference>
<evidence type="ECO:0000259" key="22">
    <source>
        <dbReference type="PROSITE" id="PS51448"/>
    </source>
</evidence>
<sequence length="409" mass="45122">MELFKCLFSVVVVALLACDATAQNYWSMPLQEHQAPLPTQQQPTVPPAAAPLEKCQVEQGDKIQCGTPDTTAELCENLNCCFDGSHCYYGNAVTVQCTRDGQFVVVVGRDATVPKIDVESVSLLEMNDPPCTPVDFTSAFAIFQFPVTGCGTTFKDEESYVVYENHMSSSYEVGVGPRGSITRDSHFELLFQCRYSEAGVEALVMDVTGVPPPVPVAAAGLLRVQLRLGNGKCPTKGCVEENSAYSSFYSEADYPITKVLREPVYVEVNILERSDPNIILNLEHCWATSSPNPESMPQWDLLIDGCPNQDDRYLTTMVPVDGSSGLTYPTHHKRFVVKMFTFVDQSDFSPQRDTVFIHCSVEVCYPSSTYACEQSCNRQRRAVAAGRKVPSNRKALVSSGEVILTKQRI</sequence>
<dbReference type="GO" id="GO:0007339">
    <property type="term" value="P:binding of sperm to zona pellucida"/>
    <property type="evidence" value="ECO:0007669"/>
    <property type="project" value="TreeGrafter"/>
</dbReference>
<evidence type="ECO:0000256" key="7">
    <source>
        <dbReference type="ARBA" id="ARBA00022692"/>
    </source>
</evidence>
<evidence type="ECO:0000256" key="13">
    <source>
        <dbReference type="ARBA" id="ARBA00023279"/>
    </source>
</evidence>
<evidence type="ECO:0000256" key="8">
    <source>
        <dbReference type="ARBA" id="ARBA00022989"/>
    </source>
</evidence>
<name>A0AAW1FWA3_ZOAVI</name>
<keyword evidence="8" id="KW-1133">Transmembrane helix</keyword>
<dbReference type="Pfam" id="PF00100">
    <property type="entry name" value="Zona_pellucida"/>
    <property type="match status" value="1"/>
</dbReference>
<evidence type="ECO:0000256" key="18">
    <source>
        <dbReference type="ARBA" id="ARBA00042573"/>
    </source>
</evidence>
<feature type="disulfide bond" evidence="19">
    <location>
        <begin position="55"/>
        <end position="81"/>
    </location>
</feature>
<feature type="domain" description="ZP" evidence="21">
    <location>
        <begin position="96"/>
        <end position="379"/>
    </location>
</feature>
<evidence type="ECO:0000256" key="19">
    <source>
        <dbReference type="PROSITE-ProRule" id="PRU00779"/>
    </source>
</evidence>
<dbReference type="InterPro" id="IPR017957">
    <property type="entry name" value="P_trefoil_CS"/>
</dbReference>
<dbReference type="InterPro" id="IPR000519">
    <property type="entry name" value="P_trefoil_dom"/>
</dbReference>
<evidence type="ECO:0000256" key="6">
    <source>
        <dbReference type="ARBA" id="ARBA00022685"/>
    </source>
</evidence>
<keyword evidence="6" id="KW-0165">Cleavage on pair of basic residues</keyword>
<comment type="subcellular location">
    <subcellularLocation>
        <location evidence="1">Cell membrane</location>
        <topology evidence="1">Single-pass type I membrane protein</topology>
    </subcellularLocation>
    <subcellularLocation>
        <location evidence="14">Zona pellucida</location>
    </subcellularLocation>
</comment>
<dbReference type="InterPro" id="IPR055355">
    <property type="entry name" value="ZP-C"/>
</dbReference>
<dbReference type="GO" id="GO:0035805">
    <property type="term" value="C:egg coat"/>
    <property type="evidence" value="ECO:0007669"/>
    <property type="project" value="UniProtKB-SubCell"/>
</dbReference>
<keyword evidence="4" id="KW-0964">Secreted</keyword>
<dbReference type="PANTHER" id="PTHR23343:SF31">
    <property type="entry name" value="ZONA PELLUCIDA SPERM-BINDING PROTEIN 4"/>
    <property type="match status" value="1"/>
</dbReference>
<feature type="domain" description="P-type" evidence="22">
    <location>
        <begin position="53"/>
        <end position="91"/>
    </location>
</feature>
<evidence type="ECO:0000256" key="5">
    <source>
        <dbReference type="ARBA" id="ARBA00022530"/>
    </source>
</evidence>
<reference evidence="23 24" key="1">
    <citation type="journal article" date="2024" name="Genome Biol. Evol.">
        <title>Chromosome-level genome assembly of the viviparous eelpout Zoarces viviparus.</title>
        <authorList>
            <person name="Fuhrmann N."/>
            <person name="Brasseur M.V."/>
            <person name="Bakowski C.E."/>
            <person name="Podsiadlowski L."/>
            <person name="Prost S."/>
            <person name="Krehenwinkel H."/>
            <person name="Mayer C."/>
        </authorList>
    </citation>
    <scope>NUCLEOTIDE SEQUENCE [LARGE SCALE GENOMIC DNA]</scope>
    <source>
        <strain evidence="23">NO-MEL_2022_Ind0_liver</strain>
    </source>
</reference>
<dbReference type="AlphaFoldDB" id="A0AAW1FWA3"/>
<dbReference type="SMART" id="SM00241">
    <property type="entry name" value="ZP"/>
    <property type="match status" value="1"/>
</dbReference>
<evidence type="ECO:0000256" key="1">
    <source>
        <dbReference type="ARBA" id="ARBA00004251"/>
    </source>
</evidence>
<evidence type="ECO:0000256" key="17">
    <source>
        <dbReference type="ARBA" id="ARBA00042273"/>
    </source>
</evidence>
<evidence type="ECO:0000313" key="23">
    <source>
        <dbReference type="EMBL" id="KAK9539237.1"/>
    </source>
</evidence>
<dbReference type="InterPro" id="IPR051148">
    <property type="entry name" value="Zona_Pellucida_Domain_gp"/>
</dbReference>
<evidence type="ECO:0000256" key="12">
    <source>
        <dbReference type="ARBA" id="ARBA00023180"/>
    </source>
</evidence>
<dbReference type="Gene3D" id="4.10.110.10">
    <property type="entry name" value="Spasmolytic Protein, domain 1"/>
    <property type="match status" value="1"/>
</dbReference>
<comment type="similarity">
    <text evidence="2">Belongs to the ZP domain family. ZPB subfamily.</text>
</comment>
<evidence type="ECO:0000259" key="21">
    <source>
        <dbReference type="PROSITE" id="PS51034"/>
    </source>
</evidence>
<keyword evidence="7" id="KW-0812">Transmembrane</keyword>
<dbReference type="Proteomes" id="UP001488805">
    <property type="component" value="Unassembled WGS sequence"/>
</dbReference>
<keyword evidence="20" id="KW-0732">Signal</keyword>
<dbReference type="PANTHER" id="PTHR23343">
    <property type="entry name" value="ZONA PELLUCIDA SPERM-BINDING PROTEIN"/>
    <property type="match status" value="1"/>
</dbReference>
<dbReference type="Pfam" id="PF23344">
    <property type="entry name" value="ZP-N"/>
    <property type="match status" value="1"/>
</dbReference>
<feature type="chain" id="PRO_5043396466" description="Zona pellucida sperm-binding protein 4" evidence="20">
    <location>
        <begin position="23"/>
        <end position="409"/>
    </location>
</feature>
<dbReference type="InterPro" id="IPR001507">
    <property type="entry name" value="ZP_dom"/>
</dbReference>
<dbReference type="EMBL" id="JBCEZU010000023">
    <property type="protein sequence ID" value="KAK9539237.1"/>
    <property type="molecule type" value="Genomic_DNA"/>
</dbReference>
<keyword evidence="11" id="KW-0675">Receptor</keyword>
<dbReference type="InterPro" id="IPR044913">
    <property type="entry name" value="P_trefoil_dom_sf"/>
</dbReference>
<dbReference type="PROSITE" id="PS00025">
    <property type="entry name" value="P_TREFOIL_1"/>
    <property type="match status" value="1"/>
</dbReference>
<dbReference type="SMART" id="SM00018">
    <property type="entry name" value="PD"/>
    <property type="match status" value="1"/>
</dbReference>
<keyword evidence="3" id="KW-1003">Cell membrane</keyword>
<dbReference type="PROSITE" id="PS51034">
    <property type="entry name" value="ZP_2"/>
    <property type="match status" value="1"/>
</dbReference>
<comment type="caution">
    <text evidence="23">The sequence shown here is derived from an EMBL/GenBank/DDBJ whole genome shotgun (WGS) entry which is preliminary data.</text>
</comment>
<dbReference type="InterPro" id="IPR055356">
    <property type="entry name" value="ZP-N"/>
</dbReference>
<keyword evidence="24" id="KW-1185">Reference proteome</keyword>
<evidence type="ECO:0000256" key="2">
    <source>
        <dbReference type="ARBA" id="ARBA00010863"/>
    </source>
</evidence>
<evidence type="ECO:0000256" key="14">
    <source>
        <dbReference type="ARBA" id="ARBA00024183"/>
    </source>
</evidence>
<evidence type="ECO:0000256" key="10">
    <source>
        <dbReference type="ARBA" id="ARBA00023157"/>
    </source>
</evidence>
<dbReference type="InterPro" id="IPR042235">
    <property type="entry name" value="ZP-C_dom"/>
</dbReference>
<dbReference type="GO" id="GO:0032190">
    <property type="term" value="F:acrosin binding"/>
    <property type="evidence" value="ECO:0007669"/>
    <property type="project" value="TreeGrafter"/>
</dbReference>
<keyword evidence="12" id="KW-0325">Glycoprotein</keyword>
<dbReference type="GO" id="GO:0005886">
    <property type="term" value="C:plasma membrane"/>
    <property type="evidence" value="ECO:0007669"/>
    <property type="project" value="UniProtKB-SubCell"/>
</dbReference>
<evidence type="ECO:0000256" key="11">
    <source>
        <dbReference type="ARBA" id="ARBA00023170"/>
    </source>
</evidence>
<evidence type="ECO:0000313" key="24">
    <source>
        <dbReference type="Proteomes" id="UP001488805"/>
    </source>
</evidence>
<keyword evidence="9" id="KW-0472">Membrane</keyword>
<dbReference type="GO" id="GO:0035804">
    <property type="term" value="F:structural constituent of egg coat"/>
    <property type="evidence" value="ECO:0007669"/>
    <property type="project" value="TreeGrafter"/>
</dbReference>
<keyword evidence="10 19" id="KW-1015">Disulfide bond</keyword>
<dbReference type="CDD" id="cd00111">
    <property type="entry name" value="Trefoil"/>
    <property type="match status" value="1"/>
</dbReference>
<evidence type="ECO:0000256" key="15">
    <source>
        <dbReference type="ARBA" id="ARBA00037545"/>
    </source>
</evidence>
<keyword evidence="5" id="KW-0272">Extracellular matrix</keyword>
<evidence type="ECO:0000256" key="16">
    <source>
        <dbReference type="ARBA" id="ARBA00040238"/>
    </source>
</evidence>
<evidence type="ECO:0000256" key="9">
    <source>
        <dbReference type="ARBA" id="ARBA00023136"/>
    </source>
</evidence>
<feature type="signal peptide" evidence="20">
    <location>
        <begin position="1"/>
        <end position="22"/>
    </location>
</feature>
<evidence type="ECO:0000256" key="20">
    <source>
        <dbReference type="SAM" id="SignalP"/>
    </source>
</evidence>
<proteinExistence type="inferred from homology"/>
<dbReference type="PROSITE" id="PS51448">
    <property type="entry name" value="P_TREFOIL_2"/>
    <property type="match status" value="1"/>
</dbReference>
<feature type="disulfide bond" evidence="19">
    <location>
        <begin position="65"/>
        <end position="80"/>
    </location>
</feature>
<dbReference type="PROSITE" id="PS51257">
    <property type="entry name" value="PROKAR_LIPOPROTEIN"/>
    <property type="match status" value="1"/>
</dbReference>
<dbReference type="Gene3D" id="2.60.40.4100">
    <property type="entry name" value="Zona pellucida, ZP-C domain"/>
    <property type="match status" value="1"/>
</dbReference>
<evidence type="ECO:0000256" key="3">
    <source>
        <dbReference type="ARBA" id="ARBA00022475"/>
    </source>
</evidence>
<protein>
    <recommendedName>
        <fullName evidence="16">Zona pellucida sperm-binding protein 4</fullName>
    </recommendedName>
    <alternativeName>
        <fullName evidence="18">Zona pellucida glycoprotein 4</fullName>
    </alternativeName>
    <alternativeName>
        <fullName evidence="17">Zona pellucida protein B</fullName>
    </alternativeName>
</protein>
<dbReference type="GO" id="GO:0060468">
    <property type="term" value="P:prevention of polyspermy"/>
    <property type="evidence" value="ECO:0007669"/>
    <property type="project" value="TreeGrafter"/>
</dbReference>
<dbReference type="Gene3D" id="2.60.40.3210">
    <property type="entry name" value="Zona pellucida, ZP-N domain"/>
    <property type="match status" value="1"/>
</dbReference>
<comment type="caution">
    <text evidence="19">Lacks conserved residue(s) required for the propagation of feature annotation.</text>
</comment>